<evidence type="ECO:0000256" key="2">
    <source>
        <dbReference type="SAM" id="Phobius"/>
    </source>
</evidence>
<comment type="caution">
    <text evidence="3">The sequence shown here is derived from an EMBL/GenBank/DDBJ whole genome shotgun (WGS) entry which is preliminary data.</text>
</comment>
<dbReference type="AlphaFoldDB" id="A0A840WI19"/>
<sequence length="439" mass="47977">MPRLDSKAILQGRRSRYSLTLILGTTVSVVCMLGMLGYLWLLAIAGGTAAGIDGATGFFVSVVTAIIPVAILVPLILMLDRLEPEPGWVLFFAFVWGAGVAVLASFLLNSWGLAYLTEPVFGDGVADFLSTSLVAPVVEESAKGMVLLILLWRRRHEIDTFTDGVVYAGMVATGFAFTENILYFLSAFFDGTLVATFAIRGLIAPFGHPLYTAMIGLGVAYAAMRTGRFRFLAPFGGWVAAVLLHGMWNASTYYGWTGLGVAYLVLFVVLLGILAIAARDRRSQVAAIDRYLPPYISTGLVTPADITMLSSMTARRQAREWASRNAGTRGRAAMKDYQLAATELALLHQKLDAGVSRENWKVNRDSFLALMHVARDTFLGRLPQPVTPGWAENPTDSGFMRRADFAHVIAQARSQQAQIQQTQRRAPRNYVPRHGQPPK</sequence>
<feature type="transmembrane region" description="Helical" evidence="2">
    <location>
        <begin position="21"/>
        <end position="43"/>
    </location>
</feature>
<feature type="transmembrane region" description="Helical" evidence="2">
    <location>
        <begin position="164"/>
        <end position="185"/>
    </location>
</feature>
<feature type="transmembrane region" description="Helical" evidence="2">
    <location>
        <begin position="128"/>
        <end position="152"/>
    </location>
</feature>
<organism evidence="3 4">
    <name type="scientific">Nocardiopsis metallicus</name>
    <dbReference type="NCBI Taxonomy" id="179819"/>
    <lineage>
        <taxon>Bacteria</taxon>
        <taxon>Bacillati</taxon>
        <taxon>Actinomycetota</taxon>
        <taxon>Actinomycetes</taxon>
        <taxon>Streptosporangiales</taxon>
        <taxon>Nocardiopsidaceae</taxon>
        <taxon>Nocardiopsis</taxon>
    </lineage>
</organism>
<protein>
    <submittedName>
        <fullName evidence="3">RsiW-degrading membrane proteinase PrsW (M82 family)</fullName>
    </submittedName>
</protein>
<evidence type="ECO:0000313" key="4">
    <source>
        <dbReference type="Proteomes" id="UP000579647"/>
    </source>
</evidence>
<accession>A0A840WI19</accession>
<dbReference type="InterPro" id="IPR026898">
    <property type="entry name" value="PrsW"/>
</dbReference>
<feature type="transmembrane region" description="Helical" evidence="2">
    <location>
        <begin position="231"/>
        <end position="248"/>
    </location>
</feature>
<keyword evidence="2" id="KW-0812">Transmembrane</keyword>
<dbReference type="GO" id="GO:0008233">
    <property type="term" value="F:peptidase activity"/>
    <property type="evidence" value="ECO:0007669"/>
    <property type="project" value="InterPro"/>
</dbReference>
<evidence type="ECO:0000256" key="1">
    <source>
        <dbReference type="SAM" id="MobiDB-lite"/>
    </source>
</evidence>
<feature type="transmembrane region" description="Helical" evidence="2">
    <location>
        <begin position="197"/>
        <end position="224"/>
    </location>
</feature>
<keyword evidence="4" id="KW-1185">Reference proteome</keyword>
<reference evidence="3 4" key="1">
    <citation type="submission" date="2020-08" db="EMBL/GenBank/DDBJ databases">
        <title>Sequencing the genomes of 1000 actinobacteria strains.</title>
        <authorList>
            <person name="Klenk H.-P."/>
        </authorList>
    </citation>
    <scope>NUCLEOTIDE SEQUENCE [LARGE SCALE GENOMIC DNA]</scope>
    <source>
        <strain evidence="3 4">DSM 44598</strain>
    </source>
</reference>
<dbReference type="Proteomes" id="UP000579647">
    <property type="component" value="Unassembled WGS sequence"/>
</dbReference>
<name>A0A840WI19_9ACTN</name>
<gene>
    <name evidence="3" type="ORF">HNR07_002692</name>
</gene>
<feature type="transmembrane region" description="Helical" evidence="2">
    <location>
        <begin position="254"/>
        <end position="278"/>
    </location>
</feature>
<keyword evidence="2" id="KW-0472">Membrane</keyword>
<proteinExistence type="predicted"/>
<feature type="transmembrane region" description="Helical" evidence="2">
    <location>
        <begin position="55"/>
        <end position="77"/>
    </location>
</feature>
<dbReference type="RefSeq" id="WP_184365221.1">
    <property type="nucleotide sequence ID" value="NZ_BAAAKM010000152.1"/>
</dbReference>
<dbReference type="Pfam" id="PF13367">
    <property type="entry name" value="PrsW-protease"/>
    <property type="match status" value="1"/>
</dbReference>
<dbReference type="PANTHER" id="PTHR36844:SF1">
    <property type="entry name" value="PROTEASE PRSW"/>
    <property type="match status" value="1"/>
</dbReference>
<dbReference type="EMBL" id="JACHDO010000001">
    <property type="protein sequence ID" value="MBB5491555.1"/>
    <property type="molecule type" value="Genomic_DNA"/>
</dbReference>
<keyword evidence="2" id="KW-1133">Transmembrane helix</keyword>
<feature type="transmembrane region" description="Helical" evidence="2">
    <location>
        <begin position="89"/>
        <end position="108"/>
    </location>
</feature>
<evidence type="ECO:0000313" key="3">
    <source>
        <dbReference type="EMBL" id="MBB5491555.1"/>
    </source>
</evidence>
<feature type="region of interest" description="Disordered" evidence="1">
    <location>
        <begin position="418"/>
        <end position="439"/>
    </location>
</feature>
<dbReference type="PANTHER" id="PTHR36844">
    <property type="entry name" value="PROTEASE PRSW"/>
    <property type="match status" value="1"/>
</dbReference>